<proteinExistence type="predicted"/>
<dbReference type="InterPro" id="IPR008972">
    <property type="entry name" value="Cupredoxin"/>
</dbReference>
<keyword evidence="3" id="KW-1185">Reference proteome</keyword>
<dbReference type="RefSeq" id="WP_118903040.1">
    <property type="nucleotide sequence ID" value="NZ_QOCR01000008.1"/>
</dbReference>
<gene>
    <name evidence="2" type="ORF">DS831_09110</name>
</gene>
<organism evidence="2 3">
    <name type="scientific">Bombilactobacillus bombi</name>
    <dbReference type="NCBI Taxonomy" id="1303590"/>
    <lineage>
        <taxon>Bacteria</taxon>
        <taxon>Bacillati</taxon>
        <taxon>Bacillota</taxon>
        <taxon>Bacilli</taxon>
        <taxon>Lactobacillales</taxon>
        <taxon>Lactobacillaceae</taxon>
        <taxon>Bombilactobacillus</taxon>
    </lineage>
</organism>
<dbReference type="SUPFAM" id="SSF49503">
    <property type="entry name" value="Cupredoxins"/>
    <property type="match status" value="1"/>
</dbReference>
<dbReference type="Proteomes" id="UP000284109">
    <property type="component" value="Unassembled WGS sequence"/>
</dbReference>
<name>A0A3R6UWU4_9LACO</name>
<comment type="caution">
    <text evidence="2">The sequence shown here is derived from an EMBL/GenBank/DDBJ whole genome shotgun (WGS) entry which is preliminary data.</text>
</comment>
<sequence>MQTATIIIKNGYQPTEVHFQAQQPAQIIFQQEDSSPCLNEVQSTALQFKVQLAVGDTKTVTIDTSQPGEYEFACGMNMFHGKVVIDS</sequence>
<dbReference type="Gene3D" id="2.60.40.420">
    <property type="entry name" value="Cupredoxins - blue copper proteins"/>
    <property type="match status" value="1"/>
</dbReference>
<evidence type="ECO:0000313" key="3">
    <source>
        <dbReference type="Proteomes" id="UP000284109"/>
    </source>
</evidence>
<dbReference type="AlphaFoldDB" id="A0A3R6UWU4"/>
<evidence type="ECO:0000313" key="2">
    <source>
        <dbReference type="EMBL" id="RHW49200.1"/>
    </source>
</evidence>
<evidence type="ECO:0000259" key="1">
    <source>
        <dbReference type="Pfam" id="PF13473"/>
    </source>
</evidence>
<dbReference type="InterPro" id="IPR028096">
    <property type="entry name" value="EfeO_Cupredoxin"/>
</dbReference>
<protein>
    <submittedName>
        <fullName evidence="2">Cupredoxin domain-containing protein</fullName>
    </submittedName>
</protein>
<dbReference type="Pfam" id="PF13473">
    <property type="entry name" value="Cupredoxin_1"/>
    <property type="match status" value="1"/>
</dbReference>
<accession>A0A3R6UWU4</accession>
<reference evidence="2 3" key="1">
    <citation type="submission" date="2018-07" db="EMBL/GenBank/DDBJ databases">
        <title>Genome sequences of six Lactobacillus spp. isolated from bumble bee guts.</title>
        <authorList>
            <person name="Motta E.V.S."/>
            <person name="Moran N.A."/>
        </authorList>
    </citation>
    <scope>NUCLEOTIDE SEQUENCE [LARGE SCALE GENOMIC DNA]</scope>
    <source>
        <strain evidence="2 3">BI-1.1</strain>
    </source>
</reference>
<dbReference type="EMBL" id="QOCR01000008">
    <property type="protein sequence ID" value="RHW49200.1"/>
    <property type="molecule type" value="Genomic_DNA"/>
</dbReference>
<feature type="domain" description="EfeO-type cupredoxin-like" evidence="1">
    <location>
        <begin position="2"/>
        <end position="85"/>
    </location>
</feature>
<dbReference type="OrthoDB" id="9800141at2"/>